<dbReference type="AlphaFoldDB" id="A0A252CAQ6"/>
<dbReference type="SUPFAM" id="SSF46579">
    <property type="entry name" value="Prefoldin"/>
    <property type="match status" value="1"/>
</dbReference>
<comment type="caution">
    <text evidence="1">The sequence shown here is derived from an EMBL/GenBank/DDBJ whole genome shotgun (WGS) entry which is preliminary data.</text>
</comment>
<protein>
    <submittedName>
        <fullName evidence="1">Uncharacterized protein</fullName>
    </submittedName>
</protein>
<gene>
    <name evidence="1" type="ORF">BZZ03_11625</name>
</gene>
<accession>A0A252CAQ6</accession>
<organism evidence="1 2">
    <name type="scientific">Lactococcus petauri</name>
    <dbReference type="NCBI Taxonomy" id="1940789"/>
    <lineage>
        <taxon>Bacteria</taxon>
        <taxon>Bacillati</taxon>
        <taxon>Bacillota</taxon>
        <taxon>Bacilli</taxon>
        <taxon>Lactobacillales</taxon>
        <taxon>Streptococcaceae</taxon>
        <taxon>Lactococcus</taxon>
    </lineage>
</organism>
<evidence type="ECO:0000313" key="1">
    <source>
        <dbReference type="EMBL" id="OUK01661.1"/>
    </source>
</evidence>
<sequence>MPTLSQEIKSLQAEVNDIEALFAAGNAFQEAAQKLKGKGKVLRTVENDTTILDDTIEIIANRTNDVIKNLVKASSSYNFSKKSFNELKVKLEDVQAQARRSAK</sequence>
<reference evidence="1 2" key="1">
    <citation type="submission" date="2017-02" db="EMBL/GenBank/DDBJ databases">
        <authorList>
            <person name="Peterson S.W."/>
        </authorList>
    </citation>
    <scope>NUCLEOTIDE SEQUENCE [LARGE SCALE GENOMIC DNA]</scope>
    <source>
        <strain evidence="1">159469</strain>
    </source>
</reference>
<proteinExistence type="predicted"/>
<evidence type="ECO:0000313" key="2">
    <source>
        <dbReference type="Proteomes" id="UP000194606"/>
    </source>
</evidence>
<dbReference type="EMBL" id="MUIZ01000026">
    <property type="protein sequence ID" value="OUK01661.1"/>
    <property type="molecule type" value="Genomic_DNA"/>
</dbReference>
<dbReference type="Proteomes" id="UP000194606">
    <property type="component" value="Unassembled WGS sequence"/>
</dbReference>
<dbReference type="RefSeq" id="WP_086583389.1">
    <property type="nucleotide sequence ID" value="NZ_MUIZ01000026.1"/>
</dbReference>
<name>A0A252CAQ6_9LACT</name>